<evidence type="ECO:0000313" key="2">
    <source>
        <dbReference type="EMBL" id="SFO19559.1"/>
    </source>
</evidence>
<reference evidence="3" key="1">
    <citation type="submission" date="2016-10" db="EMBL/GenBank/DDBJ databases">
        <authorList>
            <person name="Varghese N."/>
            <person name="Submissions S."/>
        </authorList>
    </citation>
    <scope>NUCLEOTIDE SEQUENCE [LARGE SCALE GENOMIC DNA]</scope>
    <source>
        <strain evidence="3">DS-12</strain>
    </source>
</reference>
<keyword evidence="1" id="KW-0732">Signal</keyword>
<dbReference type="EMBL" id="FOVI01000025">
    <property type="protein sequence ID" value="SFO19559.1"/>
    <property type="molecule type" value="Genomic_DNA"/>
</dbReference>
<dbReference type="Proteomes" id="UP000199036">
    <property type="component" value="Unassembled WGS sequence"/>
</dbReference>
<gene>
    <name evidence="2" type="ORF">SAMN05421741_12524</name>
</gene>
<sequence length="189" mass="22122">MKKITLIISLLFVNFGFSQITDTAVNKEKFQQSDFPFKGKRVLQVEDISTPKEQNYYVFSKNERGSAQDELYIQQFKKMNNEWKVVAEDKVAESGIITSVWDARKAFFDADKDGQADVLFVYSKHPKDNINEQLSVVLLLIYKNKFYRMESSAETNYDPMFDTYDFNPDDLPKAVLEKFEGFWNNLDKK</sequence>
<dbReference type="OrthoDB" id="1246124at2"/>
<dbReference type="AlphaFoldDB" id="A0A1I5F7E5"/>
<name>A0A1I5F7E5_9FLAO</name>
<organism evidence="2 3">
    <name type="scientific">Paenimyroides ummariense</name>
    <dbReference type="NCBI Taxonomy" id="913024"/>
    <lineage>
        <taxon>Bacteria</taxon>
        <taxon>Pseudomonadati</taxon>
        <taxon>Bacteroidota</taxon>
        <taxon>Flavobacteriia</taxon>
        <taxon>Flavobacteriales</taxon>
        <taxon>Flavobacteriaceae</taxon>
        <taxon>Paenimyroides</taxon>
    </lineage>
</organism>
<feature type="signal peptide" evidence="1">
    <location>
        <begin position="1"/>
        <end position="20"/>
    </location>
</feature>
<protein>
    <submittedName>
        <fullName evidence="2">Uncharacterized protein</fullName>
    </submittedName>
</protein>
<evidence type="ECO:0000313" key="3">
    <source>
        <dbReference type="Proteomes" id="UP000199036"/>
    </source>
</evidence>
<accession>A0A1I5F7E5</accession>
<dbReference type="RefSeq" id="WP_091525601.1">
    <property type="nucleotide sequence ID" value="NZ_FOVI01000025.1"/>
</dbReference>
<feature type="chain" id="PRO_5011436298" evidence="1">
    <location>
        <begin position="21"/>
        <end position="189"/>
    </location>
</feature>
<evidence type="ECO:0000256" key="1">
    <source>
        <dbReference type="SAM" id="SignalP"/>
    </source>
</evidence>
<proteinExistence type="predicted"/>
<keyword evidence="3" id="KW-1185">Reference proteome</keyword>